<feature type="transmembrane region" description="Helical" evidence="6">
    <location>
        <begin position="202"/>
        <end position="222"/>
    </location>
</feature>
<evidence type="ECO:0000313" key="7">
    <source>
        <dbReference type="EMBL" id="MDA3732926.1"/>
    </source>
</evidence>
<keyword evidence="8" id="KW-1185">Reference proteome</keyword>
<feature type="transmembrane region" description="Helical" evidence="6">
    <location>
        <begin position="139"/>
        <end position="158"/>
    </location>
</feature>
<comment type="caution">
    <text evidence="7">The sequence shown here is derived from an EMBL/GenBank/DDBJ whole genome shotgun (WGS) entry which is preliminary data.</text>
</comment>
<keyword evidence="5 6" id="KW-0472">Membrane</keyword>
<feature type="transmembrane region" description="Helical" evidence="6">
    <location>
        <begin position="46"/>
        <end position="69"/>
    </location>
</feature>
<keyword evidence="4 6" id="KW-1133">Transmembrane helix</keyword>
<protein>
    <submittedName>
        <fullName evidence="7">Bax inhibitor-1/YccA family protein</fullName>
    </submittedName>
</protein>
<gene>
    <name evidence="7" type="ORF">PBV87_15725</name>
</gene>
<keyword evidence="3 6" id="KW-0812">Transmembrane</keyword>
<dbReference type="GO" id="GO:0016020">
    <property type="term" value="C:membrane"/>
    <property type="evidence" value="ECO:0007669"/>
    <property type="project" value="UniProtKB-SubCell"/>
</dbReference>
<comment type="similarity">
    <text evidence="2 6">Belongs to the BI1 family.</text>
</comment>
<dbReference type="Pfam" id="PF01027">
    <property type="entry name" value="Bax1-I"/>
    <property type="match status" value="1"/>
</dbReference>
<feature type="transmembrane region" description="Helical" evidence="6">
    <location>
        <begin position="81"/>
        <end position="103"/>
    </location>
</feature>
<proteinExistence type="inferred from homology"/>
<feature type="transmembrane region" description="Helical" evidence="6">
    <location>
        <begin position="164"/>
        <end position="181"/>
    </location>
</feature>
<evidence type="ECO:0000256" key="5">
    <source>
        <dbReference type="ARBA" id="ARBA00023136"/>
    </source>
</evidence>
<comment type="subcellular location">
    <subcellularLocation>
        <location evidence="1">Membrane</location>
        <topology evidence="1">Multi-pass membrane protein</topology>
    </subcellularLocation>
</comment>
<dbReference type="PANTHER" id="PTHR23291">
    <property type="entry name" value="BAX INHIBITOR-RELATED"/>
    <property type="match status" value="1"/>
</dbReference>
<dbReference type="EMBL" id="JAQIFT010000057">
    <property type="protein sequence ID" value="MDA3732926.1"/>
    <property type="molecule type" value="Genomic_DNA"/>
</dbReference>
<organism evidence="7 8">
    <name type="scientific">Holtiella tumoricola</name>
    <dbReference type="NCBI Taxonomy" id="3018743"/>
    <lineage>
        <taxon>Bacteria</taxon>
        <taxon>Bacillati</taxon>
        <taxon>Bacillota</taxon>
        <taxon>Clostridia</taxon>
        <taxon>Lachnospirales</taxon>
        <taxon>Cellulosilyticaceae</taxon>
        <taxon>Holtiella</taxon>
    </lineage>
</organism>
<dbReference type="InterPro" id="IPR006214">
    <property type="entry name" value="Bax_inhibitor_1-related"/>
</dbReference>
<accession>A0AA42DQ98</accession>
<dbReference type="RefSeq" id="WP_271012888.1">
    <property type="nucleotide sequence ID" value="NZ_JAQIFT010000057.1"/>
</dbReference>
<dbReference type="PANTHER" id="PTHR23291:SF50">
    <property type="entry name" value="PROTEIN LIFEGUARD 4"/>
    <property type="match status" value="1"/>
</dbReference>
<name>A0AA42DQ98_9FIRM</name>
<evidence type="ECO:0000313" key="8">
    <source>
        <dbReference type="Proteomes" id="UP001169242"/>
    </source>
</evidence>
<reference evidence="7" key="1">
    <citation type="journal article" date="2023" name="Int. J. Syst. Evol. Microbiol.">
        <title>&lt;i&gt;Holtiella tumoricola&lt;/i&gt; gen. nov. sp. nov., isolated from a human clinical sample.</title>
        <authorList>
            <person name="Allen-Vercoe E."/>
            <person name="Daigneault M.C."/>
            <person name="Vancuren S.J."/>
            <person name="Cochrane K."/>
            <person name="O'Neal L.L."/>
            <person name="Sankaranarayanan K."/>
            <person name="Lawson P.A."/>
        </authorList>
    </citation>
    <scope>NUCLEOTIDE SEQUENCE</scope>
    <source>
        <strain evidence="7">CC70A</strain>
    </source>
</reference>
<evidence type="ECO:0000256" key="2">
    <source>
        <dbReference type="ARBA" id="ARBA00010350"/>
    </source>
</evidence>
<dbReference type="Proteomes" id="UP001169242">
    <property type="component" value="Unassembled WGS sequence"/>
</dbReference>
<sequence length="229" mass="26045">MENNQYSSIRQSSSYNYINKAYLWMFVGLLCTALTSYVMIATDLIWVVYSFSWLPFAMIIAKIALVIFLSSRIYKMQTSTARMVFIGYSILTGITFSVIFFMFDITSVFIAFAFAAILFACLSIIGFTTEKDFSSIGNLCFMGLFILLGIGVVGFFINLSGYDLLIGLFGVIVFLGLTIYDTQKMKNTFGAVEQQSEMMEKVAIYFALELYLDFINIFIYLVRMMGKRN</sequence>
<evidence type="ECO:0000256" key="1">
    <source>
        <dbReference type="ARBA" id="ARBA00004141"/>
    </source>
</evidence>
<dbReference type="CDD" id="cd10432">
    <property type="entry name" value="BI-1-like_bacterial"/>
    <property type="match status" value="1"/>
</dbReference>
<evidence type="ECO:0000256" key="3">
    <source>
        <dbReference type="ARBA" id="ARBA00022692"/>
    </source>
</evidence>
<evidence type="ECO:0000256" key="6">
    <source>
        <dbReference type="RuleBase" id="RU004379"/>
    </source>
</evidence>
<dbReference type="AlphaFoldDB" id="A0AA42DQ98"/>
<feature type="transmembrane region" description="Helical" evidence="6">
    <location>
        <begin position="109"/>
        <end position="127"/>
    </location>
</feature>
<feature type="transmembrane region" description="Helical" evidence="6">
    <location>
        <begin position="21"/>
        <end position="40"/>
    </location>
</feature>
<evidence type="ECO:0000256" key="4">
    <source>
        <dbReference type="ARBA" id="ARBA00022989"/>
    </source>
</evidence>